<evidence type="ECO:0000256" key="1">
    <source>
        <dbReference type="ARBA" id="ARBA00012513"/>
    </source>
</evidence>
<dbReference type="AlphaFoldDB" id="A0A1E7F2V1"/>
<dbReference type="GO" id="GO:0005524">
    <property type="term" value="F:ATP binding"/>
    <property type="evidence" value="ECO:0007669"/>
    <property type="project" value="InterPro"/>
</dbReference>
<dbReference type="InterPro" id="IPR011009">
    <property type="entry name" value="Kinase-like_dom_sf"/>
</dbReference>
<dbReference type="OrthoDB" id="5800476at2759"/>
<accession>A0A1E7F2V1</accession>
<dbReference type="KEGG" id="fcy:FRACYDRAFT_191414"/>
<proteinExistence type="predicted"/>
<feature type="domain" description="Protein kinase" evidence="3">
    <location>
        <begin position="1"/>
        <end position="171"/>
    </location>
</feature>
<reference evidence="4 5" key="1">
    <citation type="submission" date="2016-09" db="EMBL/GenBank/DDBJ databases">
        <title>Extensive genetic diversity and differential bi-allelic expression allows diatom success in the polar Southern Ocean.</title>
        <authorList>
            <consortium name="DOE Joint Genome Institute"/>
            <person name="Mock T."/>
            <person name="Otillar R.P."/>
            <person name="Strauss J."/>
            <person name="Dupont C."/>
            <person name="Frickenhaus S."/>
            <person name="Maumus F."/>
            <person name="Mcmullan M."/>
            <person name="Sanges R."/>
            <person name="Schmutz J."/>
            <person name="Toseland A."/>
            <person name="Valas R."/>
            <person name="Veluchamy A."/>
            <person name="Ward B.J."/>
            <person name="Allen A."/>
            <person name="Barry K."/>
            <person name="Falciatore A."/>
            <person name="Ferrante M."/>
            <person name="Fortunato A.E."/>
            <person name="Gloeckner G."/>
            <person name="Gruber A."/>
            <person name="Hipkin R."/>
            <person name="Janech M."/>
            <person name="Kroth P."/>
            <person name="Leese F."/>
            <person name="Lindquist E."/>
            <person name="Lyon B.R."/>
            <person name="Martin J."/>
            <person name="Mayer C."/>
            <person name="Parker M."/>
            <person name="Quesneville H."/>
            <person name="Raymond J."/>
            <person name="Uhlig C."/>
            <person name="Valentin K.U."/>
            <person name="Worden A.Z."/>
            <person name="Armbrust E.V."/>
            <person name="Bowler C."/>
            <person name="Green B."/>
            <person name="Moulton V."/>
            <person name="Van Oosterhout C."/>
            <person name="Grigoriev I."/>
        </authorList>
    </citation>
    <scope>NUCLEOTIDE SEQUENCE [LARGE SCALE GENOMIC DNA]</scope>
    <source>
        <strain evidence="4 5">CCMP1102</strain>
    </source>
</reference>
<evidence type="ECO:0000259" key="3">
    <source>
        <dbReference type="PROSITE" id="PS50011"/>
    </source>
</evidence>
<dbReference type="InParanoid" id="A0A1E7F2V1"/>
<dbReference type="InterPro" id="IPR000719">
    <property type="entry name" value="Prot_kinase_dom"/>
</dbReference>
<dbReference type="GO" id="GO:0004674">
    <property type="term" value="F:protein serine/threonine kinase activity"/>
    <property type="evidence" value="ECO:0007669"/>
    <property type="project" value="UniProtKB-EC"/>
</dbReference>
<dbReference type="Pfam" id="PF00069">
    <property type="entry name" value="Pkinase"/>
    <property type="match status" value="1"/>
</dbReference>
<dbReference type="Gene3D" id="1.10.510.10">
    <property type="entry name" value="Transferase(Phosphotransferase) domain 1"/>
    <property type="match status" value="1"/>
</dbReference>
<keyword evidence="4" id="KW-0808">Transferase</keyword>
<evidence type="ECO:0000256" key="2">
    <source>
        <dbReference type="ARBA" id="ARBA00023860"/>
    </source>
</evidence>
<organism evidence="4 5">
    <name type="scientific">Fragilariopsis cylindrus CCMP1102</name>
    <dbReference type="NCBI Taxonomy" id="635003"/>
    <lineage>
        <taxon>Eukaryota</taxon>
        <taxon>Sar</taxon>
        <taxon>Stramenopiles</taxon>
        <taxon>Ochrophyta</taxon>
        <taxon>Bacillariophyta</taxon>
        <taxon>Bacillariophyceae</taxon>
        <taxon>Bacillariophycidae</taxon>
        <taxon>Bacillariales</taxon>
        <taxon>Bacillariaceae</taxon>
        <taxon>Fragilariopsis</taxon>
    </lineage>
</organism>
<dbReference type="InterPro" id="IPR008271">
    <property type="entry name" value="Ser/Thr_kinase_AS"/>
</dbReference>
<protein>
    <recommendedName>
        <fullName evidence="2">Casein kinase I</fullName>
        <ecNumber evidence="1">2.7.11.1</ecNumber>
    </recommendedName>
</protein>
<dbReference type="PROSITE" id="PS50011">
    <property type="entry name" value="PROTEIN_KINASE_DOM"/>
    <property type="match status" value="1"/>
</dbReference>
<gene>
    <name evidence="4" type="ORF">FRACYDRAFT_191414</name>
</gene>
<dbReference type="EMBL" id="KV784365">
    <property type="protein sequence ID" value="OEU12173.1"/>
    <property type="molecule type" value="Genomic_DNA"/>
</dbReference>
<evidence type="ECO:0000313" key="5">
    <source>
        <dbReference type="Proteomes" id="UP000095751"/>
    </source>
</evidence>
<dbReference type="InterPro" id="IPR050235">
    <property type="entry name" value="CK1_Ser-Thr_kinase"/>
</dbReference>
<dbReference type="PROSITE" id="PS00108">
    <property type="entry name" value="PROTEIN_KINASE_ST"/>
    <property type="match status" value="1"/>
</dbReference>
<dbReference type="SUPFAM" id="SSF56112">
    <property type="entry name" value="Protein kinase-like (PK-like)"/>
    <property type="match status" value="1"/>
</dbReference>
<dbReference type="PANTHER" id="PTHR11909">
    <property type="entry name" value="CASEIN KINASE-RELATED"/>
    <property type="match status" value="1"/>
</dbReference>
<keyword evidence="5" id="KW-1185">Reference proteome</keyword>
<dbReference type="Proteomes" id="UP000095751">
    <property type="component" value="Unassembled WGS sequence"/>
</dbReference>
<keyword evidence="4" id="KW-0418">Kinase</keyword>
<evidence type="ECO:0000313" key="4">
    <source>
        <dbReference type="EMBL" id="OEU12173.1"/>
    </source>
</evidence>
<sequence>MLELIEKLHDKGFIHRDIKPANFMMSGDGGKGSGKLCLIDFGLSESTSSSSSIRGKKFFGTILYASVNAHNGDAQSYRDDLEALIYVLANFMNGGLPWYEGRELDADITARTKKTVVDNIVAGESSEGLASLVRSDSGTVITELLTHCRALSFDERPDYAWCQAELVKAYTAATGREEIIEDWEWNHPSGQQKTPAVEFTDGFLDFI</sequence>
<name>A0A1E7F2V1_9STRA</name>
<dbReference type="EC" id="2.7.11.1" evidence="1"/>